<evidence type="ECO:0000313" key="2">
    <source>
        <dbReference type="RefSeq" id="XP_042579338.1"/>
    </source>
</evidence>
<dbReference type="PANTHER" id="PTHR33064">
    <property type="entry name" value="POL PROTEIN"/>
    <property type="match status" value="1"/>
</dbReference>
<proteinExistence type="predicted"/>
<dbReference type="KEGG" id="ccar:122137357"/>
<name>A0A9Q9ZZA4_CYPCA</name>
<dbReference type="RefSeq" id="XP_042579338.1">
    <property type="nucleotide sequence ID" value="XM_042723404.1"/>
</dbReference>
<sequence>MGFMYSSDHLREVLQGLQGAGLTVNPNKCAVAKQETEYLGYVIGQGVVRPQVKKLQVLEKCVVPQTCKDLCSFLGMAGFYHRFVRNFSSRAAPLTDMVGARCPNRLQWTEERLKAFRDIQGALTTDTVLHNPDFNRPFVVQTDASERGVGAVLLQGPPESRQPVAYISRKLSKRDCPIISEK</sequence>
<reference evidence="2" key="1">
    <citation type="submission" date="2025-08" db="UniProtKB">
        <authorList>
            <consortium name="RefSeq"/>
        </authorList>
    </citation>
    <scope>IDENTIFICATION</scope>
    <source>
        <tissue evidence="2">Muscle</tissue>
    </source>
</reference>
<protein>
    <submittedName>
        <fullName evidence="2">Uncharacterized mitochondrial protein AtMg00860-like</fullName>
    </submittedName>
</protein>
<dbReference type="InterPro" id="IPR041577">
    <property type="entry name" value="RT_RNaseH_2"/>
</dbReference>
<feature type="domain" description="Reverse transcriptase/retrotransposon-derived protein RNase H-like" evidence="1">
    <location>
        <begin position="108"/>
        <end position="174"/>
    </location>
</feature>
<dbReference type="AlphaFoldDB" id="A0A9Q9ZZA4"/>
<dbReference type="InterPro" id="IPR051320">
    <property type="entry name" value="Viral_Replic_Matur_Polypro"/>
</dbReference>
<dbReference type="Pfam" id="PF17919">
    <property type="entry name" value="RT_RNaseH_2"/>
    <property type="match status" value="1"/>
</dbReference>
<dbReference type="FunFam" id="3.30.70.270:FF:000020">
    <property type="entry name" value="Transposon Tf2-6 polyprotein-like Protein"/>
    <property type="match status" value="1"/>
</dbReference>
<accession>A0A9Q9ZZA4</accession>
<evidence type="ECO:0000259" key="1">
    <source>
        <dbReference type="Pfam" id="PF17919"/>
    </source>
</evidence>
<organism evidence="2">
    <name type="scientific">Cyprinus carpio</name>
    <name type="common">Common carp</name>
    <dbReference type="NCBI Taxonomy" id="7962"/>
    <lineage>
        <taxon>Eukaryota</taxon>
        <taxon>Metazoa</taxon>
        <taxon>Chordata</taxon>
        <taxon>Craniata</taxon>
        <taxon>Vertebrata</taxon>
        <taxon>Euteleostomi</taxon>
        <taxon>Actinopterygii</taxon>
        <taxon>Neopterygii</taxon>
        <taxon>Teleostei</taxon>
        <taxon>Ostariophysi</taxon>
        <taxon>Cypriniformes</taxon>
        <taxon>Cyprinidae</taxon>
        <taxon>Cyprininae</taxon>
        <taxon>Cyprinus</taxon>
    </lineage>
</organism>
<dbReference type="GeneID" id="122137357"/>
<dbReference type="PANTHER" id="PTHR33064:SF37">
    <property type="entry name" value="RIBONUCLEASE H"/>
    <property type="match status" value="1"/>
</dbReference>
<dbReference type="OrthoDB" id="6761011at2759"/>
<dbReference type="Proteomes" id="UP001155660">
    <property type="component" value="Chromosome B5"/>
</dbReference>
<gene>
    <name evidence="2" type="primary">LOC122137357</name>
</gene>